<dbReference type="HAMAP" id="MF_00689">
    <property type="entry name" value="Bpt"/>
    <property type="match status" value="1"/>
</dbReference>
<dbReference type="NCBIfam" id="NF002346">
    <property type="entry name" value="PRK01305.2-3"/>
    <property type="match status" value="1"/>
</dbReference>
<dbReference type="PIRSF" id="PIRSF037208">
    <property type="entry name" value="ATE_pro_prd"/>
    <property type="match status" value="1"/>
</dbReference>
<dbReference type="Pfam" id="PF04376">
    <property type="entry name" value="ATE_N"/>
    <property type="match status" value="1"/>
</dbReference>
<gene>
    <name evidence="4" type="primary">bpt</name>
    <name evidence="7" type="ORF">TW72_09690</name>
</gene>
<comment type="caution">
    <text evidence="7">The sequence shown here is derived from an EMBL/GenBank/DDBJ whole genome shotgun (WGS) entry which is preliminary data.</text>
</comment>
<evidence type="ECO:0000313" key="7">
    <source>
        <dbReference type="EMBL" id="KJY99882.1"/>
    </source>
</evidence>
<dbReference type="Proteomes" id="UP000033664">
    <property type="component" value="Unassembled WGS sequence"/>
</dbReference>
<dbReference type="eggNOG" id="COG2935">
    <property type="taxonomic scope" value="Bacteria"/>
</dbReference>
<dbReference type="PANTHER" id="PTHR21367">
    <property type="entry name" value="ARGININE-TRNA-PROTEIN TRANSFERASE 1"/>
    <property type="match status" value="1"/>
</dbReference>
<keyword evidence="3 4" id="KW-0012">Acyltransferase</keyword>
<dbReference type="GO" id="GO:0071596">
    <property type="term" value="P:ubiquitin-dependent protein catabolic process via the N-end rule pathway"/>
    <property type="evidence" value="ECO:0007669"/>
    <property type="project" value="InterPro"/>
</dbReference>
<dbReference type="NCBIfam" id="NF002341">
    <property type="entry name" value="PRK01305.1-1"/>
    <property type="match status" value="1"/>
</dbReference>
<comment type="catalytic activity">
    <reaction evidence="4">
        <text>N-terminal L-aspartyl-[protein] + L-leucyl-tRNA(Leu) = N-terminal L-leucyl-L-aspartyl-[protein] + tRNA(Leu) + H(+)</text>
        <dbReference type="Rhea" id="RHEA:50420"/>
        <dbReference type="Rhea" id="RHEA-COMP:9613"/>
        <dbReference type="Rhea" id="RHEA-COMP:9622"/>
        <dbReference type="Rhea" id="RHEA-COMP:12669"/>
        <dbReference type="Rhea" id="RHEA-COMP:12674"/>
        <dbReference type="ChEBI" id="CHEBI:15378"/>
        <dbReference type="ChEBI" id="CHEBI:64720"/>
        <dbReference type="ChEBI" id="CHEBI:78442"/>
        <dbReference type="ChEBI" id="CHEBI:78494"/>
        <dbReference type="ChEBI" id="CHEBI:133042"/>
        <dbReference type="EC" id="2.3.2.29"/>
    </reaction>
</comment>
<feature type="domain" description="N-end aminoacyl transferase N-terminal" evidence="5">
    <location>
        <begin position="16"/>
        <end position="85"/>
    </location>
</feature>
<dbReference type="GO" id="GO:0008914">
    <property type="term" value="F:leucyl-tRNA--protein transferase activity"/>
    <property type="evidence" value="ECO:0007669"/>
    <property type="project" value="UniProtKB-UniRule"/>
</dbReference>
<dbReference type="EMBL" id="JXXZ01000007">
    <property type="protein sequence ID" value="KJY99882.1"/>
    <property type="molecule type" value="Genomic_DNA"/>
</dbReference>
<dbReference type="InterPro" id="IPR017138">
    <property type="entry name" value="Asp_Glu_LeuTrfase"/>
</dbReference>
<dbReference type="EC" id="2.3.2.29" evidence="4"/>
<reference evidence="7 8" key="1">
    <citation type="journal article" date="2015" name="BMC Genomics">
        <title>Genome mining reveals unlocked bioactive potential of marine Gram-negative bacteria.</title>
        <authorList>
            <person name="Machado H."/>
            <person name="Sonnenschein E.C."/>
            <person name="Melchiorsen J."/>
            <person name="Gram L."/>
        </authorList>
    </citation>
    <scope>NUCLEOTIDE SEQUENCE [LARGE SCALE GENOMIC DNA]</scope>
    <source>
        <strain evidence="7 8">S3137</strain>
    </source>
</reference>
<keyword evidence="1 4" id="KW-0963">Cytoplasm</keyword>
<comment type="similarity">
    <text evidence="4">Belongs to the R-transferase family. Bpt subfamily.</text>
</comment>
<dbReference type="GO" id="GO:0005737">
    <property type="term" value="C:cytoplasm"/>
    <property type="evidence" value="ECO:0007669"/>
    <property type="project" value="UniProtKB-SubCell"/>
</dbReference>
<dbReference type="PANTHER" id="PTHR21367:SF1">
    <property type="entry name" value="ARGINYL-TRNA--PROTEIN TRANSFERASE 1"/>
    <property type="match status" value="1"/>
</dbReference>
<evidence type="ECO:0000256" key="1">
    <source>
        <dbReference type="ARBA" id="ARBA00022490"/>
    </source>
</evidence>
<accession>A0A0F4PWT1</accession>
<comment type="subcellular location">
    <subcellularLocation>
        <location evidence="4">Cytoplasm</location>
    </subcellularLocation>
</comment>
<name>A0A0F4PWT1_9GAMM</name>
<evidence type="ECO:0000256" key="3">
    <source>
        <dbReference type="ARBA" id="ARBA00023315"/>
    </source>
</evidence>
<dbReference type="PATRIC" id="fig|151081.8.peg.1054"/>
<organism evidence="7 8">
    <name type="scientific">Pseudoalteromonas ruthenica</name>
    <dbReference type="NCBI Taxonomy" id="151081"/>
    <lineage>
        <taxon>Bacteria</taxon>
        <taxon>Pseudomonadati</taxon>
        <taxon>Pseudomonadota</taxon>
        <taxon>Gammaproteobacteria</taxon>
        <taxon>Alteromonadales</taxon>
        <taxon>Pseudoalteromonadaceae</taxon>
        <taxon>Pseudoalteromonas</taxon>
    </lineage>
</organism>
<protein>
    <recommendedName>
        <fullName evidence="4">Aspartate/glutamate leucyltransferase</fullName>
        <ecNumber evidence="4">2.3.2.29</ecNumber>
    </recommendedName>
</protein>
<dbReference type="SUPFAM" id="SSF55729">
    <property type="entry name" value="Acyl-CoA N-acyltransferases (Nat)"/>
    <property type="match status" value="1"/>
</dbReference>
<comment type="function">
    <text evidence="4">Functions in the N-end rule pathway of protein degradation where it conjugates Leu from its aminoacyl-tRNA to the N-termini of proteins containing an N-terminal aspartate or glutamate.</text>
</comment>
<dbReference type="RefSeq" id="WP_022944172.1">
    <property type="nucleotide sequence ID" value="NZ_DJHQ01000035.1"/>
</dbReference>
<evidence type="ECO:0000256" key="4">
    <source>
        <dbReference type="HAMAP-Rule" id="MF_00689"/>
    </source>
</evidence>
<keyword evidence="8" id="KW-1185">Reference proteome</keyword>
<dbReference type="AlphaFoldDB" id="A0A0F4PWT1"/>
<dbReference type="InterPro" id="IPR016181">
    <property type="entry name" value="Acyl_CoA_acyltransferase"/>
</dbReference>
<dbReference type="OrthoDB" id="9782022at2"/>
<dbReference type="InterPro" id="IPR007472">
    <property type="entry name" value="N-end_Aminoacyl_Trfase_C"/>
</dbReference>
<dbReference type="NCBIfam" id="NF002345">
    <property type="entry name" value="PRK01305.2-2"/>
    <property type="match status" value="1"/>
</dbReference>
<evidence type="ECO:0000259" key="6">
    <source>
        <dbReference type="Pfam" id="PF04377"/>
    </source>
</evidence>
<evidence type="ECO:0000259" key="5">
    <source>
        <dbReference type="Pfam" id="PF04376"/>
    </source>
</evidence>
<evidence type="ECO:0000313" key="8">
    <source>
        <dbReference type="Proteomes" id="UP000033664"/>
    </source>
</evidence>
<comment type="catalytic activity">
    <reaction evidence="4">
        <text>N-terminal L-glutamyl-[protein] + L-leucyl-tRNA(Leu) = N-terminal L-leucyl-L-glutamyl-[protein] + tRNA(Leu) + H(+)</text>
        <dbReference type="Rhea" id="RHEA:50412"/>
        <dbReference type="Rhea" id="RHEA-COMP:9613"/>
        <dbReference type="Rhea" id="RHEA-COMP:9622"/>
        <dbReference type="Rhea" id="RHEA-COMP:12664"/>
        <dbReference type="Rhea" id="RHEA-COMP:12668"/>
        <dbReference type="ChEBI" id="CHEBI:15378"/>
        <dbReference type="ChEBI" id="CHEBI:64721"/>
        <dbReference type="ChEBI" id="CHEBI:78442"/>
        <dbReference type="ChEBI" id="CHEBI:78494"/>
        <dbReference type="ChEBI" id="CHEBI:133041"/>
        <dbReference type="EC" id="2.3.2.29"/>
    </reaction>
</comment>
<dbReference type="NCBIfam" id="NF002342">
    <property type="entry name" value="PRK01305.1-3"/>
    <property type="match status" value="1"/>
</dbReference>
<dbReference type="GO" id="GO:0004057">
    <property type="term" value="F:arginyl-tRNA--protein transferase activity"/>
    <property type="evidence" value="ECO:0007669"/>
    <property type="project" value="InterPro"/>
</dbReference>
<sequence length="234" mass="27514">MAQHLPIKIGLSQRFPCSYLDEQEEQLLVILDPLCYTPQGFEALLQHGFRRSGEQIYRPHCPSCTACESVRILASEFTPSRSQKRKLNKVKEFAVHVSHFERPEYYPLYERYINERHSDGSMYPAERSQFESFLLCKWMNIAFIELWHQERLIGVAVTDVMPNSLSAIYTFFDPDYEALSLGSVMILKQIEHAQKLAKDFVYLGYQIDDCRKMRYKLQYRPAQRLRADAWIAVE</sequence>
<evidence type="ECO:0000256" key="2">
    <source>
        <dbReference type="ARBA" id="ARBA00022679"/>
    </source>
</evidence>
<dbReference type="GeneID" id="58228761"/>
<feature type="domain" description="N-end rule aminoacyl transferase C-terminal" evidence="6">
    <location>
        <begin position="104"/>
        <end position="225"/>
    </location>
</feature>
<dbReference type="Pfam" id="PF04377">
    <property type="entry name" value="ATE_C"/>
    <property type="match status" value="1"/>
</dbReference>
<dbReference type="InterPro" id="IPR007471">
    <property type="entry name" value="N-end_Aminoacyl_Trfase_N"/>
</dbReference>
<keyword evidence="2 4" id="KW-0808">Transferase</keyword>
<dbReference type="InterPro" id="IPR030700">
    <property type="entry name" value="N-end_Aminoacyl_Trfase"/>
</dbReference>
<proteinExistence type="inferred from homology"/>